<dbReference type="InterPro" id="IPR017145">
    <property type="entry name" value="Aminobenzoyl-glu_utiliz_pB"/>
</dbReference>
<reference evidence="3 4" key="1">
    <citation type="submission" date="2018-06" db="EMBL/GenBank/DDBJ databases">
        <title>Spongiibacterium sp. HME9304 Genome sequencing and assembly.</title>
        <authorList>
            <person name="Kang H."/>
            <person name="Kim H."/>
            <person name="Joh K."/>
        </authorList>
    </citation>
    <scope>NUCLEOTIDE SEQUENCE [LARGE SCALE GENOMIC DNA]</scope>
    <source>
        <strain evidence="3 4">HME9304</strain>
    </source>
</reference>
<dbReference type="SUPFAM" id="SSF55031">
    <property type="entry name" value="Bacterial exopeptidase dimerisation domain"/>
    <property type="match status" value="1"/>
</dbReference>
<dbReference type="EMBL" id="CP030104">
    <property type="protein sequence ID" value="AWX45634.1"/>
    <property type="molecule type" value="Genomic_DNA"/>
</dbReference>
<dbReference type="GO" id="GO:0046657">
    <property type="term" value="P:folic acid catabolic process"/>
    <property type="evidence" value="ECO:0007669"/>
    <property type="project" value="TreeGrafter"/>
</dbReference>
<evidence type="ECO:0000313" key="3">
    <source>
        <dbReference type="EMBL" id="AWX45634.1"/>
    </source>
</evidence>
<keyword evidence="4" id="KW-1185">Reference proteome</keyword>
<dbReference type="RefSeq" id="WP_112379005.1">
    <property type="nucleotide sequence ID" value="NZ_CP030104.1"/>
</dbReference>
<dbReference type="GO" id="GO:0071713">
    <property type="term" value="F:para-aminobenzoyl-glutamate hydrolase activity"/>
    <property type="evidence" value="ECO:0007669"/>
    <property type="project" value="TreeGrafter"/>
</dbReference>
<dbReference type="PANTHER" id="PTHR30575:SF0">
    <property type="entry name" value="XAA-ARG DIPEPTIDASE"/>
    <property type="match status" value="1"/>
</dbReference>
<dbReference type="PANTHER" id="PTHR30575">
    <property type="entry name" value="PEPTIDASE M20"/>
    <property type="match status" value="1"/>
</dbReference>
<accession>A0A2Z4LVU6</accession>
<evidence type="ECO:0000256" key="1">
    <source>
        <dbReference type="ARBA" id="ARBA00022801"/>
    </source>
</evidence>
<gene>
    <name evidence="3" type="ORF">HME9304_02661</name>
</gene>
<feature type="domain" description="Peptidase M20 dimerisation" evidence="2">
    <location>
        <begin position="204"/>
        <end position="295"/>
    </location>
</feature>
<dbReference type="NCBIfam" id="TIGR01891">
    <property type="entry name" value="amidohydrolases"/>
    <property type="match status" value="1"/>
</dbReference>
<proteinExistence type="predicted"/>
<dbReference type="InterPro" id="IPR002933">
    <property type="entry name" value="Peptidase_M20"/>
</dbReference>
<evidence type="ECO:0000313" key="4">
    <source>
        <dbReference type="Proteomes" id="UP000248536"/>
    </source>
</evidence>
<dbReference type="InterPro" id="IPR011650">
    <property type="entry name" value="Peptidase_M20_dimer"/>
</dbReference>
<dbReference type="OrthoDB" id="9781032at2"/>
<dbReference type="FunFam" id="3.30.70.360:FF:000004">
    <property type="entry name" value="Peptidase M20 domain-containing protein 2"/>
    <property type="match status" value="1"/>
</dbReference>
<dbReference type="SUPFAM" id="SSF53187">
    <property type="entry name" value="Zn-dependent exopeptidases"/>
    <property type="match status" value="1"/>
</dbReference>
<name>A0A2Z4LVU6_9FLAO</name>
<keyword evidence="1 3" id="KW-0378">Hydrolase</keyword>
<evidence type="ECO:0000259" key="2">
    <source>
        <dbReference type="Pfam" id="PF07687"/>
    </source>
</evidence>
<dbReference type="GO" id="GO:0005737">
    <property type="term" value="C:cytoplasm"/>
    <property type="evidence" value="ECO:0007669"/>
    <property type="project" value="TreeGrafter"/>
</dbReference>
<sequence>MKKLLLLGITAVLFTFSSYSQKDRDNVLKNLDSKSEKYGAIAMEIWELAEMGYLENESSALLQKTLSDEGFSIKKGVAGIPTAFTAEYGSGYPIIAILGEYDALPGLSQQAVPEKKSANKEAGHACGHHLFGTASTAAAIAVKNWLNESKTKGTIRFYGCPAEEGGSGKVYMVREGLFNDVDVALHWHPSSQNAASAGAALANKSAKFRFYGTSAHAAGAPEMGRSALDGVEAMNNMINMMREHIPQEARIHYVITDGGKAPNVVPNFAEVYYYARHNKRDIVIDIFDRMLKAAEGAALGTGTTMDYEMIGGTHELLPNLTLQKIMHDNLSKVGGITYTDEEKSFADKISTSLGYKELNMDRATKIQPYKEEARAYGSTDVGDVSYTVPTVGMGAATWVPGTPAHSWQAVAAGGISIGTKGMMVAAKTLTLTAIDLYKNPKVVEQAKVELEEKRGKDFEYIPLLGNRPPALDYRK</sequence>
<dbReference type="InterPro" id="IPR036264">
    <property type="entry name" value="Bact_exopeptidase_dim_dom"/>
</dbReference>
<protein>
    <submittedName>
        <fullName evidence="3">p-aminobenzoyl-glutamate hydrolase subunit</fullName>
    </submittedName>
</protein>
<dbReference type="Pfam" id="PF01546">
    <property type="entry name" value="Peptidase_M20"/>
    <property type="match status" value="1"/>
</dbReference>
<dbReference type="InterPro" id="IPR052030">
    <property type="entry name" value="Peptidase_M20/M20A_hydrolases"/>
</dbReference>
<dbReference type="Gene3D" id="3.30.70.360">
    <property type="match status" value="1"/>
</dbReference>
<dbReference type="AlphaFoldDB" id="A0A2Z4LVU6"/>
<dbReference type="InterPro" id="IPR017439">
    <property type="entry name" value="Amidohydrolase"/>
</dbReference>
<dbReference type="GO" id="GO:0016805">
    <property type="term" value="F:dipeptidase activity"/>
    <property type="evidence" value="ECO:0007669"/>
    <property type="project" value="TreeGrafter"/>
</dbReference>
<dbReference type="Pfam" id="PF07687">
    <property type="entry name" value="M20_dimer"/>
    <property type="match status" value="1"/>
</dbReference>
<dbReference type="KEGG" id="spon:HME9304_02661"/>
<dbReference type="PIRSF" id="PIRSF037227">
    <property type="entry name" value="Aminobenzoyl-glu_utiliz_pB"/>
    <property type="match status" value="1"/>
</dbReference>
<dbReference type="Proteomes" id="UP000248536">
    <property type="component" value="Chromosome"/>
</dbReference>
<dbReference type="Gene3D" id="3.40.630.10">
    <property type="entry name" value="Zn peptidases"/>
    <property type="match status" value="1"/>
</dbReference>
<organism evidence="3 4">
    <name type="scientific">Flagellimonas maritima</name>
    <dbReference type="NCBI Taxonomy" id="1383885"/>
    <lineage>
        <taxon>Bacteria</taxon>
        <taxon>Pseudomonadati</taxon>
        <taxon>Bacteroidota</taxon>
        <taxon>Flavobacteriia</taxon>
        <taxon>Flavobacteriales</taxon>
        <taxon>Flavobacteriaceae</taxon>
        <taxon>Flagellimonas</taxon>
    </lineage>
</organism>